<sequence>MRAGIPIAVLQAAAMQAVLAAPQYRAADSAMSNTRGNVSPPQDGSLYAEEGEPVTTPIQPASQDEVQTQPQVGSGGGGSNAGALAGIGGGLLATGGSLATGILGAGGAGAAGGLGAGTGAGAAGGDIASGLRPTWEGDVSNTPPAQTADEGIYVDEFGNEHPIPQTGEEKTFSMNVQGEGEGALSESGRGAAGPSQPQGINLQHFSQSDQSIANSYLKTPGSAHVKPFSGGRTPAERKLFQNVRNNYSNLKEVKATSNNVGNYAAGNRGRYRYIAGTDSKGQEMLIGVAEHGTTNNNFVNWTPFPKPRPVV</sequence>
<gene>
    <name evidence="3" type="ORF">ETB97_009473</name>
</gene>
<feature type="signal peptide" evidence="2">
    <location>
        <begin position="1"/>
        <end position="20"/>
    </location>
</feature>
<dbReference type="Proteomes" id="UP000541154">
    <property type="component" value="Unassembled WGS sequence"/>
</dbReference>
<proteinExistence type="predicted"/>
<reference evidence="3 4" key="1">
    <citation type="submission" date="2019-04" db="EMBL/GenBank/DDBJ databases">
        <title>Aspergillus burnettii sp. nov., novel species from soil in southeast Queensland.</title>
        <authorList>
            <person name="Gilchrist C.L.M."/>
            <person name="Pitt J.I."/>
            <person name="Lange L."/>
            <person name="Lacey H.J."/>
            <person name="Vuong D."/>
            <person name="Midgley D.J."/>
            <person name="Greenfield P."/>
            <person name="Bradbury M."/>
            <person name="Lacey E."/>
            <person name="Busk P.K."/>
            <person name="Pilgaard B."/>
            <person name="Chooi Y.H."/>
            <person name="Piggott A.M."/>
        </authorList>
    </citation>
    <scope>NUCLEOTIDE SEQUENCE [LARGE SCALE GENOMIC DNA]</scope>
    <source>
        <strain evidence="3 4">FRR 5400</strain>
    </source>
</reference>
<name>A0A8H6E0Y6_PETAA</name>
<evidence type="ECO:0000313" key="3">
    <source>
        <dbReference type="EMBL" id="KAF5855299.1"/>
    </source>
</evidence>
<dbReference type="EMBL" id="SPNV01000457">
    <property type="protein sequence ID" value="KAF5855299.1"/>
    <property type="molecule type" value="Genomic_DNA"/>
</dbReference>
<protein>
    <submittedName>
        <fullName evidence="3">Uncharacterized protein</fullName>
    </submittedName>
</protein>
<feature type="compositionally biased region" description="Polar residues" evidence="1">
    <location>
        <begin position="56"/>
        <end position="72"/>
    </location>
</feature>
<accession>A0A8H6E0Y6</accession>
<feature type="region of interest" description="Disordered" evidence="1">
    <location>
        <begin position="178"/>
        <end position="201"/>
    </location>
</feature>
<evidence type="ECO:0000256" key="2">
    <source>
        <dbReference type="SAM" id="SignalP"/>
    </source>
</evidence>
<keyword evidence="2" id="KW-0732">Signal</keyword>
<organism evidence="3 4">
    <name type="scientific">Petromyces alliaceus</name>
    <name type="common">Aspergillus alliaceus</name>
    <dbReference type="NCBI Taxonomy" id="209559"/>
    <lineage>
        <taxon>Eukaryota</taxon>
        <taxon>Fungi</taxon>
        <taxon>Dikarya</taxon>
        <taxon>Ascomycota</taxon>
        <taxon>Pezizomycotina</taxon>
        <taxon>Eurotiomycetes</taxon>
        <taxon>Eurotiomycetidae</taxon>
        <taxon>Eurotiales</taxon>
        <taxon>Aspergillaceae</taxon>
        <taxon>Aspergillus</taxon>
        <taxon>Aspergillus subgen. Circumdati</taxon>
    </lineage>
</organism>
<feature type="chain" id="PRO_5034187725" evidence="2">
    <location>
        <begin position="21"/>
        <end position="311"/>
    </location>
</feature>
<keyword evidence="4" id="KW-1185">Reference proteome</keyword>
<dbReference type="AlphaFoldDB" id="A0A8H6E0Y6"/>
<comment type="caution">
    <text evidence="3">The sequence shown here is derived from an EMBL/GenBank/DDBJ whole genome shotgun (WGS) entry which is preliminary data.</text>
</comment>
<feature type="region of interest" description="Disordered" evidence="1">
    <location>
        <begin position="29"/>
        <end position="78"/>
    </location>
</feature>
<feature type="compositionally biased region" description="Polar residues" evidence="1">
    <location>
        <begin position="30"/>
        <end position="42"/>
    </location>
</feature>
<evidence type="ECO:0000256" key="1">
    <source>
        <dbReference type="SAM" id="MobiDB-lite"/>
    </source>
</evidence>
<evidence type="ECO:0000313" key="4">
    <source>
        <dbReference type="Proteomes" id="UP000541154"/>
    </source>
</evidence>